<name>A0A2N9AVU7_METEX</name>
<dbReference type="AlphaFoldDB" id="A0A2N9AVU7"/>
<accession>A0A2N9AVU7</accession>
<dbReference type="Proteomes" id="UP000233769">
    <property type="component" value="Chromosome tk0001"/>
</dbReference>
<dbReference type="EMBL" id="LT962688">
    <property type="protein sequence ID" value="SOR31370.1"/>
    <property type="molecule type" value="Genomic_DNA"/>
</dbReference>
<sequence>MMLEVFEMRAKESRVHRQNCVYIPYAFGSFESILYESPNYRMKFKPLAFVKFLRYEQIETSQRF</sequence>
<evidence type="ECO:0000313" key="1">
    <source>
        <dbReference type="EMBL" id="SOR31370.1"/>
    </source>
</evidence>
<gene>
    <name evidence="1" type="ORF">TK0001_4785</name>
</gene>
<protein>
    <submittedName>
        <fullName evidence="1">Uncharacterized protein</fullName>
    </submittedName>
</protein>
<proteinExistence type="predicted"/>
<evidence type="ECO:0000313" key="2">
    <source>
        <dbReference type="Proteomes" id="UP000233769"/>
    </source>
</evidence>
<organism evidence="1 2">
    <name type="scientific">Methylorubrum extorquens</name>
    <name type="common">Methylobacterium dichloromethanicum</name>
    <name type="synonym">Methylobacterium extorquens</name>
    <dbReference type="NCBI Taxonomy" id="408"/>
    <lineage>
        <taxon>Bacteria</taxon>
        <taxon>Pseudomonadati</taxon>
        <taxon>Pseudomonadota</taxon>
        <taxon>Alphaproteobacteria</taxon>
        <taxon>Hyphomicrobiales</taxon>
        <taxon>Methylobacteriaceae</taxon>
        <taxon>Methylorubrum</taxon>
    </lineage>
</organism>
<reference evidence="2" key="1">
    <citation type="submission" date="2017-10" db="EMBL/GenBank/DDBJ databases">
        <authorList>
            <person name="Regsiter A."/>
            <person name="William W."/>
        </authorList>
    </citation>
    <scope>NUCLEOTIDE SEQUENCE [LARGE SCALE GENOMIC DNA]</scope>
</reference>